<dbReference type="Pfam" id="PF13516">
    <property type="entry name" value="LRR_6"/>
    <property type="match status" value="4"/>
</dbReference>
<evidence type="ECO:0000256" key="1">
    <source>
        <dbReference type="SAM" id="MobiDB-lite"/>
    </source>
</evidence>
<accession>A0A9P6R9M3</accession>
<dbReference type="OrthoDB" id="333024at2759"/>
<feature type="region of interest" description="Disordered" evidence="1">
    <location>
        <begin position="495"/>
        <end position="532"/>
    </location>
</feature>
<dbReference type="EMBL" id="JAAAIP010000654">
    <property type="protein sequence ID" value="KAG0313972.1"/>
    <property type="molecule type" value="Genomic_DNA"/>
</dbReference>
<proteinExistence type="predicted"/>
<dbReference type="SUPFAM" id="SSF52047">
    <property type="entry name" value="RNI-like"/>
    <property type="match status" value="1"/>
</dbReference>
<evidence type="ECO:0000313" key="2">
    <source>
        <dbReference type="EMBL" id="KAG0313972.1"/>
    </source>
</evidence>
<dbReference type="SMART" id="SM00368">
    <property type="entry name" value="LRR_RI"/>
    <property type="match status" value="9"/>
</dbReference>
<comment type="caution">
    <text evidence="2">The sequence shown here is derived from an EMBL/GenBank/DDBJ whole genome shotgun (WGS) entry which is preliminary data.</text>
</comment>
<protein>
    <submittedName>
        <fullName evidence="2">Leucine-rich repeat-containing protein 34</fullName>
    </submittedName>
</protein>
<name>A0A9P6R9M3_9FUNG</name>
<dbReference type="InterPro" id="IPR032675">
    <property type="entry name" value="LRR_dom_sf"/>
</dbReference>
<sequence>MAWGGGGGGGNANSVEAWEKRLLANDPTFTSLHILSFRRITSSELGRVFAALHHNTTLQELYASGHPLDSADDDNNTTAKTLALALEHNRTLKRLNVGHDQLGSNEVLCKILAEGLRKNMGLERLDLENKGLGGRDEQGTSNSSLRWLAEALAGNQGALKEVNLARNKLTDRDMAVVCEALAVSSGSPHGTLQKLDLSLNAFEEAGTRSIAELLARQVQGGLTEIDLSDNEITEEGGRAIGRALETNTSLQRLRMSACMDPPLPVEQGSDEDKIRWDDTVQVLNRALTQDQILEIRTDGDAVLESIAQSLGSSNQTLQELWMDDCNISSVGATYLADALRHNRGLMTVRMRNNQIGNRGARALGAALCNTGAVDTHNTTLKNLELGSNKVGVLGWHGLVIADALESLGLYENQISVLHEALEEHHLQQQQQPPVAASGIANGHSAIAASEGVLSKLAHLDVGCNGISREDYTQLGVCLIKGLLPSLIRLEIAGNGDRSQVPPQQPGDGEDDDQDEEGGSGGGDDEQSAWERLTLRIEEARPNLAIHWKGAGAMQQQQS</sequence>
<evidence type="ECO:0000313" key="3">
    <source>
        <dbReference type="Proteomes" id="UP000738325"/>
    </source>
</evidence>
<dbReference type="AlphaFoldDB" id="A0A9P6R9M3"/>
<organism evidence="2 3">
    <name type="scientific">Dissophora globulifera</name>
    <dbReference type="NCBI Taxonomy" id="979702"/>
    <lineage>
        <taxon>Eukaryota</taxon>
        <taxon>Fungi</taxon>
        <taxon>Fungi incertae sedis</taxon>
        <taxon>Mucoromycota</taxon>
        <taxon>Mortierellomycotina</taxon>
        <taxon>Mortierellomycetes</taxon>
        <taxon>Mortierellales</taxon>
        <taxon>Mortierellaceae</taxon>
        <taxon>Dissophora</taxon>
    </lineage>
</organism>
<reference evidence="2" key="1">
    <citation type="journal article" date="2020" name="Fungal Divers.">
        <title>Resolving the Mortierellaceae phylogeny through synthesis of multi-gene phylogenetics and phylogenomics.</title>
        <authorList>
            <person name="Vandepol N."/>
            <person name="Liber J."/>
            <person name="Desiro A."/>
            <person name="Na H."/>
            <person name="Kennedy M."/>
            <person name="Barry K."/>
            <person name="Grigoriev I.V."/>
            <person name="Miller A.N."/>
            <person name="O'Donnell K."/>
            <person name="Stajich J.E."/>
            <person name="Bonito G."/>
        </authorList>
    </citation>
    <scope>NUCLEOTIDE SEQUENCE</scope>
    <source>
        <strain evidence="2">REB-010B</strain>
    </source>
</reference>
<gene>
    <name evidence="2" type="primary">LRRC34</name>
    <name evidence="2" type="ORF">BGZ99_008453</name>
</gene>
<feature type="compositionally biased region" description="Acidic residues" evidence="1">
    <location>
        <begin position="507"/>
        <end position="527"/>
    </location>
</feature>
<dbReference type="InterPro" id="IPR052394">
    <property type="entry name" value="LRR-containing"/>
</dbReference>
<dbReference type="Gene3D" id="3.80.10.10">
    <property type="entry name" value="Ribonuclease Inhibitor"/>
    <property type="match status" value="3"/>
</dbReference>
<dbReference type="Proteomes" id="UP000738325">
    <property type="component" value="Unassembled WGS sequence"/>
</dbReference>
<dbReference type="PANTHER" id="PTHR24114">
    <property type="entry name" value="LEUCINE RICH REPEAT FAMILY PROTEIN"/>
    <property type="match status" value="1"/>
</dbReference>
<dbReference type="PANTHER" id="PTHR24114:SF2">
    <property type="entry name" value="F-BOX DOMAIN-CONTAINING PROTEIN-RELATED"/>
    <property type="match status" value="1"/>
</dbReference>
<keyword evidence="3" id="KW-1185">Reference proteome</keyword>
<dbReference type="InterPro" id="IPR001611">
    <property type="entry name" value="Leu-rich_rpt"/>
</dbReference>